<sequence length="238" mass="26121">MGRVSELAAGTVAAGEEELAVTVRLDPRARRLILRLTPDGVRVTCPSRRHVKAALKLVEQRRDWIVRQRAARPEPVRLALGATLPVLGRPLLVVPSDRPRAAARIEGDRLVTGGEDAQSVARRIEALLRREALAACTVRTAALSARLGLLPCPVSIRQMRSRWGSCSAAPVGIRYDWRLIFAPVDVLDYVCAHEVAHRRHMDHSPAYWAQLGALMPGWKAPAAWLKQNGARLHAYGAG</sequence>
<proteinExistence type="predicted"/>
<gene>
    <name evidence="2" type="ORF">GGQ59_000166</name>
</gene>
<dbReference type="PANTHER" id="PTHR30399">
    <property type="entry name" value="UNCHARACTERIZED PROTEIN YGJP"/>
    <property type="match status" value="1"/>
</dbReference>
<comment type="caution">
    <text evidence="2">The sequence shown here is derived from an EMBL/GenBank/DDBJ whole genome shotgun (WGS) entry which is preliminary data.</text>
</comment>
<dbReference type="InterPro" id="IPR053136">
    <property type="entry name" value="UTP_pyrophosphatase-like"/>
</dbReference>
<dbReference type="PANTHER" id="PTHR30399:SF1">
    <property type="entry name" value="UTP PYROPHOSPHATASE"/>
    <property type="match status" value="1"/>
</dbReference>
<evidence type="ECO:0000313" key="2">
    <source>
        <dbReference type="EMBL" id="MBB4657666.1"/>
    </source>
</evidence>
<protein>
    <recommendedName>
        <fullName evidence="1">YgjP-like metallopeptidase domain-containing protein</fullName>
    </recommendedName>
</protein>
<dbReference type="CDD" id="cd07344">
    <property type="entry name" value="M48_yhfN_like"/>
    <property type="match status" value="1"/>
</dbReference>
<dbReference type="InterPro" id="IPR002725">
    <property type="entry name" value="YgjP-like_metallopeptidase"/>
</dbReference>
<reference evidence="2 3" key="1">
    <citation type="submission" date="2020-08" db="EMBL/GenBank/DDBJ databases">
        <title>Genomic Encyclopedia of Type Strains, Phase IV (KMG-IV): sequencing the most valuable type-strain genomes for metagenomic binning, comparative biology and taxonomic classification.</title>
        <authorList>
            <person name="Goeker M."/>
        </authorList>
    </citation>
    <scope>NUCLEOTIDE SEQUENCE [LARGE SCALE GENOMIC DNA]</scope>
    <source>
        <strain evidence="2 3">DSM 102850</strain>
    </source>
</reference>
<evidence type="ECO:0000313" key="3">
    <source>
        <dbReference type="Proteomes" id="UP000563524"/>
    </source>
</evidence>
<keyword evidence="3" id="KW-1185">Reference proteome</keyword>
<dbReference type="EMBL" id="JACHOB010000001">
    <property type="protein sequence ID" value="MBB4657666.1"/>
    <property type="molecule type" value="Genomic_DNA"/>
</dbReference>
<organism evidence="2 3">
    <name type="scientific">Parvularcula dongshanensis</name>
    <dbReference type="NCBI Taxonomy" id="1173995"/>
    <lineage>
        <taxon>Bacteria</taxon>
        <taxon>Pseudomonadati</taxon>
        <taxon>Pseudomonadota</taxon>
        <taxon>Alphaproteobacteria</taxon>
        <taxon>Parvularculales</taxon>
        <taxon>Parvularculaceae</taxon>
        <taxon>Parvularcula</taxon>
    </lineage>
</organism>
<name>A0A840HXU8_9PROT</name>
<dbReference type="RefSeq" id="WP_183814959.1">
    <property type="nucleotide sequence ID" value="NZ_JACHOB010000001.1"/>
</dbReference>
<accession>A0A840HXU8</accession>
<dbReference type="Proteomes" id="UP000563524">
    <property type="component" value="Unassembled WGS sequence"/>
</dbReference>
<dbReference type="Gene3D" id="3.30.2010.10">
    <property type="entry name" value="Metalloproteases ('zincins'), catalytic domain"/>
    <property type="match status" value="1"/>
</dbReference>
<dbReference type="AlphaFoldDB" id="A0A840HXU8"/>
<feature type="domain" description="YgjP-like metallopeptidase" evidence="1">
    <location>
        <begin position="30"/>
        <end position="228"/>
    </location>
</feature>
<dbReference type="Pfam" id="PF01863">
    <property type="entry name" value="YgjP-like"/>
    <property type="match status" value="1"/>
</dbReference>
<evidence type="ECO:0000259" key="1">
    <source>
        <dbReference type="Pfam" id="PF01863"/>
    </source>
</evidence>